<protein>
    <submittedName>
        <fullName evidence="1">TFIIB Transcription factor zinc-finger</fullName>
    </submittedName>
</protein>
<name>A0A8S5TN56_9CAUD</name>
<keyword evidence="1" id="KW-0863">Zinc-finger</keyword>
<proteinExistence type="predicted"/>
<reference evidence="1" key="1">
    <citation type="journal article" date="2021" name="Proc. Natl. Acad. Sci. U.S.A.">
        <title>A Catalog of Tens of Thousands of Viruses from Human Metagenomes Reveals Hidden Associations with Chronic Diseases.</title>
        <authorList>
            <person name="Tisza M.J."/>
            <person name="Buck C.B."/>
        </authorList>
    </citation>
    <scope>NUCLEOTIDE SEQUENCE</scope>
    <source>
        <strain evidence="1">CtFH16</strain>
    </source>
</reference>
<dbReference type="EMBL" id="BK032863">
    <property type="protein sequence ID" value="DAF64566.1"/>
    <property type="molecule type" value="Genomic_DNA"/>
</dbReference>
<dbReference type="GO" id="GO:0008270">
    <property type="term" value="F:zinc ion binding"/>
    <property type="evidence" value="ECO:0007669"/>
    <property type="project" value="UniProtKB-KW"/>
</dbReference>
<keyword evidence="1" id="KW-0479">Metal-binding</keyword>
<keyword evidence="1" id="KW-0862">Zinc</keyword>
<evidence type="ECO:0000313" key="1">
    <source>
        <dbReference type="EMBL" id="DAF64566.1"/>
    </source>
</evidence>
<accession>A0A8S5TN56</accession>
<sequence>MNKTTRDTFMRYFSNPIPLRENSFTFRRFEKLLVDNVDALFDSTQYDTYLPFQSLYVDGATMEDQLLVCNNCKTPLLEARERLHSTGDTEEISIYQCKTCGNLIFTKYPTTFKY</sequence>
<organism evidence="1">
    <name type="scientific">Siphoviridae sp. ctFH16</name>
    <dbReference type="NCBI Taxonomy" id="2827817"/>
    <lineage>
        <taxon>Viruses</taxon>
        <taxon>Duplodnaviria</taxon>
        <taxon>Heunggongvirae</taxon>
        <taxon>Uroviricota</taxon>
        <taxon>Caudoviricetes</taxon>
    </lineage>
</organism>